<evidence type="ECO:0000256" key="1">
    <source>
        <dbReference type="SAM" id="MobiDB-lite"/>
    </source>
</evidence>
<dbReference type="RefSeq" id="WP_344584684.1">
    <property type="nucleotide sequence ID" value="NZ_BAAARK010000061.1"/>
</dbReference>
<evidence type="ECO:0008006" key="4">
    <source>
        <dbReference type="Google" id="ProtNLM"/>
    </source>
</evidence>
<dbReference type="SUPFAM" id="SSF55418">
    <property type="entry name" value="eIF4e-like"/>
    <property type="match status" value="1"/>
</dbReference>
<name>A0ABN3T2L1_9ACTN</name>
<proteinExistence type="predicted"/>
<protein>
    <recommendedName>
        <fullName evidence="4">Resolvase/invertase-type recombinase catalytic domain-containing protein</fullName>
    </recommendedName>
</protein>
<dbReference type="Pfam" id="PF08939">
    <property type="entry name" value="Bles03"/>
    <property type="match status" value="1"/>
</dbReference>
<comment type="caution">
    <text evidence="2">The sequence shown here is derived from an EMBL/GenBank/DDBJ whole genome shotgun (WGS) entry which is preliminary data.</text>
</comment>
<dbReference type="InterPro" id="IPR023398">
    <property type="entry name" value="TIF_eIF4e-like"/>
</dbReference>
<feature type="region of interest" description="Disordered" evidence="1">
    <location>
        <begin position="101"/>
        <end position="123"/>
    </location>
</feature>
<gene>
    <name evidence="2" type="ORF">GCM10009864_78780</name>
</gene>
<dbReference type="EMBL" id="BAAARK010000061">
    <property type="protein sequence ID" value="GAA2692408.1"/>
    <property type="molecule type" value="Genomic_DNA"/>
</dbReference>
<evidence type="ECO:0000313" key="3">
    <source>
        <dbReference type="Proteomes" id="UP001500994"/>
    </source>
</evidence>
<dbReference type="Proteomes" id="UP001500994">
    <property type="component" value="Unassembled WGS sequence"/>
</dbReference>
<reference evidence="2 3" key="1">
    <citation type="journal article" date="2019" name="Int. J. Syst. Evol. Microbiol.">
        <title>The Global Catalogue of Microorganisms (GCM) 10K type strain sequencing project: providing services to taxonomists for standard genome sequencing and annotation.</title>
        <authorList>
            <consortium name="The Broad Institute Genomics Platform"/>
            <consortium name="The Broad Institute Genome Sequencing Center for Infectious Disease"/>
            <person name="Wu L."/>
            <person name="Ma J."/>
        </authorList>
    </citation>
    <scope>NUCLEOTIDE SEQUENCE [LARGE SCALE GENOMIC DNA]</scope>
    <source>
        <strain evidence="2 3">JCM 16374</strain>
    </source>
</reference>
<dbReference type="InterPro" id="IPR015034">
    <property type="entry name" value="Bles03"/>
</dbReference>
<accession>A0ABN3T2L1</accession>
<keyword evidence="3" id="KW-1185">Reference proteome</keyword>
<evidence type="ECO:0000313" key="2">
    <source>
        <dbReference type="EMBL" id="GAA2692408.1"/>
    </source>
</evidence>
<organism evidence="2 3">
    <name type="scientific">Streptomyces lunalinharesii</name>
    <dbReference type="NCBI Taxonomy" id="333384"/>
    <lineage>
        <taxon>Bacteria</taxon>
        <taxon>Bacillati</taxon>
        <taxon>Actinomycetota</taxon>
        <taxon>Actinomycetes</taxon>
        <taxon>Kitasatosporales</taxon>
        <taxon>Streptomycetaceae</taxon>
        <taxon>Streptomyces</taxon>
    </lineage>
</organism>
<dbReference type="Gene3D" id="3.30.760.10">
    <property type="entry name" value="RNA Cap, Translation Initiation Factor Eif4e"/>
    <property type="match status" value="1"/>
</dbReference>
<sequence length="123" mass="13902">MPKGLDQERWEQIRGATIECCLGTQSKVLMDFTRACGYTREYRGLDDLRRVLTVLRELGVRCWIDYKRDCDTARALYGNGALCGTRLRGPWPSGFLRGRSAGSWTVRSPRSVPPRPGRLGRPG</sequence>